<dbReference type="STRING" id="183763.LP52_00545"/>
<evidence type="ECO:0000256" key="2">
    <source>
        <dbReference type="SAM" id="Phobius"/>
    </source>
</evidence>
<name>A0A0C2JHC5_9ACTN</name>
<dbReference type="Proteomes" id="UP000031675">
    <property type="component" value="Unassembled WGS sequence"/>
</dbReference>
<gene>
    <name evidence="3" type="ORF">LP52_00545</name>
</gene>
<evidence type="ECO:0000256" key="1">
    <source>
        <dbReference type="SAM" id="MobiDB-lite"/>
    </source>
</evidence>
<organism evidence="3 4">
    <name type="scientific">Streptomonospora alba</name>
    <dbReference type="NCBI Taxonomy" id="183763"/>
    <lineage>
        <taxon>Bacteria</taxon>
        <taxon>Bacillati</taxon>
        <taxon>Actinomycetota</taxon>
        <taxon>Actinomycetes</taxon>
        <taxon>Streptosporangiales</taxon>
        <taxon>Nocardiopsidaceae</taxon>
        <taxon>Streptomonospora</taxon>
    </lineage>
</organism>
<dbReference type="OrthoDB" id="4084447at2"/>
<feature type="transmembrane region" description="Helical" evidence="2">
    <location>
        <begin position="51"/>
        <end position="69"/>
    </location>
</feature>
<keyword evidence="2" id="KW-0812">Transmembrane</keyword>
<accession>A0A0C2JHC5</accession>
<dbReference type="CDD" id="cd16428">
    <property type="entry name" value="TcpC_C"/>
    <property type="match status" value="1"/>
</dbReference>
<dbReference type="AlphaFoldDB" id="A0A0C2JHC5"/>
<dbReference type="InterPro" id="IPR035628">
    <property type="entry name" value="TcpC_C"/>
</dbReference>
<evidence type="ECO:0000313" key="3">
    <source>
        <dbReference type="EMBL" id="KII00627.1"/>
    </source>
</evidence>
<reference evidence="4" key="1">
    <citation type="journal article" date="2015" name="Chem. Biol.">
        <title>Structure, bioactivity, and resistance mechanism of streptomonomicin, an unusual lasso Peptide from an understudied halophilic actinomycete.</title>
        <authorList>
            <person name="Metelev M."/>
            <person name="Tietz J.I."/>
            <person name="Melby J.O."/>
            <person name="Blair P.M."/>
            <person name="Zhu L."/>
            <person name="Livnat I."/>
            <person name="Severinov K."/>
            <person name="Mitchell D.A."/>
        </authorList>
    </citation>
    <scope>NUCLEOTIDE SEQUENCE [LARGE SCALE GENOMIC DNA]</scope>
    <source>
        <strain evidence="4">YIM 90003</strain>
    </source>
</reference>
<dbReference type="EMBL" id="JROO01000001">
    <property type="protein sequence ID" value="KII00627.1"/>
    <property type="molecule type" value="Genomic_DNA"/>
</dbReference>
<dbReference type="Gene3D" id="3.10.450.540">
    <property type="match status" value="1"/>
</dbReference>
<evidence type="ECO:0000313" key="4">
    <source>
        <dbReference type="Proteomes" id="UP000031675"/>
    </source>
</evidence>
<keyword evidence="4" id="KW-1185">Reference proteome</keyword>
<proteinExistence type="predicted"/>
<keyword evidence="2" id="KW-0472">Membrane</keyword>
<dbReference type="Pfam" id="PF12642">
    <property type="entry name" value="TpcC"/>
    <property type="match status" value="1"/>
</dbReference>
<dbReference type="RefSeq" id="WP_040269710.1">
    <property type="nucleotide sequence ID" value="NZ_JROO01000001.1"/>
</dbReference>
<dbReference type="CDD" id="cd16386">
    <property type="entry name" value="TcpC_N"/>
    <property type="match status" value="1"/>
</dbReference>
<sequence>MARKPTARRGGGPVEEPAEADDLYEFGGSPRRSRRPSAGAGGRWWIGAGRAVLWAFIIVVIFNGIWMPLRGGLAEPSTDEAGSAGQQPDFPKTAASGFAARFAGVYLNTEGLESEERADALAAFVPEGRAASFAAEGASLSGDNIGVVGVDVRDDENAVVTVSADVAGAPMSLDVPVYAAGPDNFVVSGPPALLAAPGRAELPSPDTVETDAAARDELLPRLERFFGAYAEDPDYLSDFVEPGARVDRLPPDTLEFVELVDVAVPASGSGDNDGRQVTAEVVWVPAEAGEDTSAELTQSYELTVVKDGENWYVREIHGAPRSFGE</sequence>
<protein>
    <submittedName>
        <fullName evidence="3">Conjugal transfer protein</fullName>
    </submittedName>
</protein>
<feature type="region of interest" description="Disordered" evidence="1">
    <location>
        <begin position="1"/>
        <end position="40"/>
    </location>
</feature>
<keyword evidence="2" id="KW-1133">Transmembrane helix</keyword>
<dbReference type="InterPro" id="IPR024735">
    <property type="entry name" value="TcpC"/>
</dbReference>
<comment type="caution">
    <text evidence="3">The sequence shown here is derived from an EMBL/GenBank/DDBJ whole genome shotgun (WGS) entry which is preliminary data.</text>
</comment>